<feature type="transmembrane region" description="Helical" evidence="1">
    <location>
        <begin position="6"/>
        <end position="23"/>
    </location>
</feature>
<organism evidence="2 3">
    <name type="scientific">Mediterraneibacter butyricigenes</name>
    <dbReference type="NCBI Taxonomy" id="2316025"/>
    <lineage>
        <taxon>Bacteria</taxon>
        <taxon>Bacillati</taxon>
        <taxon>Bacillota</taxon>
        <taxon>Clostridia</taxon>
        <taxon>Lachnospirales</taxon>
        <taxon>Lachnospiraceae</taxon>
        <taxon>Mediterraneibacter</taxon>
    </lineage>
</organism>
<dbReference type="RefSeq" id="WP_119297539.1">
    <property type="nucleotide sequence ID" value="NZ_BHGK01000001.1"/>
</dbReference>
<evidence type="ECO:0000313" key="2">
    <source>
        <dbReference type="EMBL" id="GCA66185.1"/>
    </source>
</evidence>
<keyword evidence="1" id="KW-0812">Transmembrane</keyword>
<sequence length="166" mass="18864">MIFDIVTFVIAIVSFCLSLWNFIEIRLNNRVNLSVECKDFIVAEHLSRQPLYIALSLINKSQLPISISRAFITLDNETFEFSWIPQVVHHARLGTKDETFDRTIVKSVTLPLNLSGLGTIGGYFYTETFDRIKGKNIKDTNAIITLHTNRGIKQYSVILSTIAVEI</sequence>
<dbReference type="EMBL" id="BHGK01000001">
    <property type="protein sequence ID" value="GCA66185.1"/>
    <property type="molecule type" value="Genomic_DNA"/>
</dbReference>
<keyword evidence="1" id="KW-0472">Membrane</keyword>
<keyword evidence="1" id="KW-1133">Transmembrane helix</keyword>
<accession>A0A391NYV4</accession>
<protein>
    <submittedName>
        <fullName evidence="2">Uncharacterized protein</fullName>
    </submittedName>
</protein>
<gene>
    <name evidence="2" type="ORF">KGMB01110_06210</name>
</gene>
<keyword evidence="3" id="KW-1185">Reference proteome</keyword>
<proteinExistence type="predicted"/>
<dbReference type="Proteomes" id="UP000265643">
    <property type="component" value="Unassembled WGS sequence"/>
</dbReference>
<evidence type="ECO:0000313" key="3">
    <source>
        <dbReference type="Proteomes" id="UP000265643"/>
    </source>
</evidence>
<comment type="caution">
    <text evidence="2">The sequence shown here is derived from an EMBL/GenBank/DDBJ whole genome shotgun (WGS) entry which is preliminary data.</text>
</comment>
<reference evidence="3" key="1">
    <citation type="submission" date="2018-09" db="EMBL/GenBank/DDBJ databases">
        <title>Draft Genome Sequence of Mediterraneibacter sp. KCTC 15684.</title>
        <authorList>
            <person name="Kim J.S."/>
            <person name="Han K.I."/>
            <person name="Suh M.K."/>
            <person name="Lee K.C."/>
            <person name="Eom M.K."/>
            <person name="Lee J.H."/>
            <person name="Park S.H."/>
            <person name="Kang S.W."/>
            <person name="Park J.E."/>
            <person name="Oh B.S."/>
            <person name="Yu S.Y."/>
            <person name="Choi S.H."/>
            <person name="Lee D.H."/>
            <person name="Yoon H."/>
            <person name="Kim B."/>
            <person name="Yang S.J."/>
            <person name="Lee J.S."/>
        </authorList>
    </citation>
    <scope>NUCLEOTIDE SEQUENCE [LARGE SCALE GENOMIC DNA]</scope>
    <source>
        <strain evidence="3">KCTC 15684</strain>
    </source>
</reference>
<dbReference type="AlphaFoldDB" id="A0A391NYV4"/>
<evidence type="ECO:0000256" key="1">
    <source>
        <dbReference type="SAM" id="Phobius"/>
    </source>
</evidence>
<name>A0A391NYV4_9FIRM</name>